<feature type="transmembrane region" description="Helical" evidence="7">
    <location>
        <begin position="174"/>
        <end position="193"/>
    </location>
</feature>
<keyword evidence="5 7" id="KW-1133">Transmembrane helix</keyword>
<dbReference type="Gene3D" id="3.40.50.300">
    <property type="entry name" value="P-loop containing nucleotide triphosphate hydrolases"/>
    <property type="match status" value="1"/>
</dbReference>
<keyword evidence="11" id="KW-1185">Reference proteome</keyword>
<evidence type="ECO:0000256" key="5">
    <source>
        <dbReference type="ARBA" id="ARBA00022989"/>
    </source>
</evidence>
<evidence type="ECO:0000256" key="6">
    <source>
        <dbReference type="ARBA" id="ARBA00023136"/>
    </source>
</evidence>
<proteinExistence type="predicted"/>
<evidence type="ECO:0000256" key="7">
    <source>
        <dbReference type="SAM" id="Phobius"/>
    </source>
</evidence>
<feature type="transmembrane region" description="Helical" evidence="7">
    <location>
        <begin position="20"/>
        <end position="45"/>
    </location>
</feature>
<accession>A0A4R6WQE1</accession>
<sequence>MRDVFRIFFSTGWRQQVLILIVLLTSGIVEVVGIATLWPIIGIIGGEGMPNDHIIDDYIRWALEAVGLPLTIEVLLGVILGAAILSFAFGTAGSVFVGRSVANFGTGIRLQLIDALVRARWSYFVAQPVARFTAAMNSDAERASVAFKSAGMCLVALTQAAVLMVMAIFVSWPFFLGAVAIATVLWLAVGRYMRMAKKAGRGKSKHNLALLHSVTDALTNVKALKAMNRHTFIGHTFAVHIDRLRRATQAETYSTSAMRAIQEPLFISLLLGGLYIGHTFLGMDLRVMLGSTLLLKRIADAIGSVRANYQRVALDRISYWQLQNLLAEIRANREALISGNLPPLPADITLANVSFSYPGKQVMQHANLTMDAGRLTTVIGPSGAGKTTIADMVAGLHAPTEGTITVGSTPIDQLDMAAWRRQLGYIPQDSILFNDTILNNVSLGDPRIQESEVREALVAADAWGFVSKLPGGLNFSIGVRGSLLSGGQRQRLAIARALVGQPRLLILDEATSALDQKTAQEIAKSAQALTGSRTILAITHQALWVDAADAVYEIRDGKVTMAAPALSGSA</sequence>
<dbReference type="InterPro" id="IPR039421">
    <property type="entry name" value="Type_1_exporter"/>
</dbReference>
<keyword evidence="2 7" id="KW-0812">Transmembrane</keyword>
<feature type="transmembrane region" description="Helical" evidence="7">
    <location>
        <begin position="65"/>
        <end position="89"/>
    </location>
</feature>
<evidence type="ECO:0000256" key="3">
    <source>
        <dbReference type="ARBA" id="ARBA00022741"/>
    </source>
</evidence>
<dbReference type="InterPro" id="IPR003593">
    <property type="entry name" value="AAA+_ATPase"/>
</dbReference>
<dbReference type="GO" id="GO:0005524">
    <property type="term" value="F:ATP binding"/>
    <property type="evidence" value="ECO:0007669"/>
    <property type="project" value="UniProtKB-KW"/>
</dbReference>
<evidence type="ECO:0000256" key="1">
    <source>
        <dbReference type="ARBA" id="ARBA00004651"/>
    </source>
</evidence>
<dbReference type="GO" id="GO:0140359">
    <property type="term" value="F:ABC-type transporter activity"/>
    <property type="evidence" value="ECO:0007669"/>
    <property type="project" value="InterPro"/>
</dbReference>
<dbReference type="Proteomes" id="UP000295783">
    <property type="component" value="Unassembled WGS sequence"/>
</dbReference>
<keyword evidence="4 10" id="KW-0067">ATP-binding</keyword>
<reference evidence="10 11" key="1">
    <citation type="submission" date="2019-03" db="EMBL/GenBank/DDBJ databases">
        <title>Genomic Encyclopedia of Type Strains, Phase III (KMG-III): the genomes of soil and plant-associated and newly described type strains.</title>
        <authorList>
            <person name="Whitman W."/>
        </authorList>
    </citation>
    <scope>NUCLEOTIDE SEQUENCE [LARGE SCALE GENOMIC DNA]</scope>
    <source>
        <strain evidence="10 11">CGMCC 1.7660</strain>
    </source>
</reference>
<dbReference type="InterPro" id="IPR027417">
    <property type="entry name" value="P-loop_NTPase"/>
</dbReference>
<dbReference type="SUPFAM" id="SSF90123">
    <property type="entry name" value="ABC transporter transmembrane region"/>
    <property type="match status" value="1"/>
</dbReference>
<dbReference type="Pfam" id="PF00005">
    <property type="entry name" value="ABC_tran"/>
    <property type="match status" value="1"/>
</dbReference>
<organism evidence="10 11">
    <name type="scientific">Dongia mobilis</name>
    <dbReference type="NCBI Taxonomy" id="578943"/>
    <lineage>
        <taxon>Bacteria</taxon>
        <taxon>Pseudomonadati</taxon>
        <taxon>Pseudomonadota</taxon>
        <taxon>Alphaproteobacteria</taxon>
        <taxon>Rhodospirillales</taxon>
        <taxon>Dongiaceae</taxon>
        <taxon>Dongia</taxon>
    </lineage>
</organism>
<dbReference type="PROSITE" id="PS50893">
    <property type="entry name" value="ABC_TRANSPORTER_2"/>
    <property type="match status" value="1"/>
</dbReference>
<dbReference type="SUPFAM" id="SSF52540">
    <property type="entry name" value="P-loop containing nucleoside triphosphate hydrolases"/>
    <property type="match status" value="1"/>
</dbReference>
<evidence type="ECO:0000259" key="8">
    <source>
        <dbReference type="PROSITE" id="PS50893"/>
    </source>
</evidence>
<dbReference type="InterPro" id="IPR011527">
    <property type="entry name" value="ABC1_TM_dom"/>
</dbReference>
<protein>
    <submittedName>
        <fullName evidence="10">ATP-binding cassette subfamily C protein</fullName>
    </submittedName>
</protein>
<evidence type="ECO:0000256" key="2">
    <source>
        <dbReference type="ARBA" id="ARBA00022692"/>
    </source>
</evidence>
<dbReference type="Gene3D" id="1.20.1560.10">
    <property type="entry name" value="ABC transporter type 1, transmembrane domain"/>
    <property type="match status" value="1"/>
</dbReference>
<dbReference type="PROSITE" id="PS00211">
    <property type="entry name" value="ABC_TRANSPORTER_1"/>
    <property type="match status" value="1"/>
</dbReference>
<comment type="caution">
    <text evidence="10">The sequence shown here is derived from an EMBL/GenBank/DDBJ whole genome shotgun (WGS) entry which is preliminary data.</text>
</comment>
<feature type="transmembrane region" description="Helical" evidence="7">
    <location>
        <begin position="145"/>
        <end position="168"/>
    </location>
</feature>
<evidence type="ECO:0000313" key="11">
    <source>
        <dbReference type="Proteomes" id="UP000295783"/>
    </source>
</evidence>
<dbReference type="RefSeq" id="WP_133614023.1">
    <property type="nucleotide sequence ID" value="NZ_SNYW01000009.1"/>
</dbReference>
<feature type="domain" description="ABC transporter" evidence="8">
    <location>
        <begin position="348"/>
        <end position="570"/>
    </location>
</feature>
<dbReference type="GO" id="GO:0005886">
    <property type="term" value="C:plasma membrane"/>
    <property type="evidence" value="ECO:0007669"/>
    <property type="project" value="UniProtKB-SubCell"/>
</dbReference>
<dbReference type="PROSITE" id="PS50929">
    <property type="entry name" value="ABC_TM1F"/>
    <property type="match status" value="1"/>
</dbReference>
<dbReference type="InterPro" id="IPR003439">
    <property type="entry name" value="ABC_transporter-like_ATP-bd"/>
</dbReference>
<keyword evidence="6 7" id="KW-0472">Membrane</keyword>
<evidence type="ECO:0000256" key="4">
    <source>
        <dbReference type="ARBA" id="ARBA00022840"/>
    </source>
</evidence>
<dbReference type="InterPro" id="IPR036640">
    <property type="entry name" value="ABC1_TM_sf"/>
</dbReference>
<dbReference type="AlphaFoldDB" id="A0A4R6WQE1"/>
<feature type="domain" description="ABC transmembrane type-1" evidence="9">
    <location>
        <begin position="17"/>
        <end position="314"/>
    </location>
</feature>
<dbReference type="SMART" id="SM00382">
    <property type="entry name" value="AAA"/>
    <property type="match status" value="1"/>
</dbReference>
<name>A0A4R6WQE1_9PROT</name>
<dbReference type="PANTHER" id="PTHR24221">
    <property type="entry name" value="ATP-BINDING CASSETTE SUB-FAMILY B"/>
    <property type="match status" value="1"/>
</dbReference>
<comment type="subcellular location">
    <subcellularLocation>
        <location evidence="1">Cell membrane</location>
        <topology evidence="1">Multi-pass membrane protein</topology>
    </subcellularLocation>
</comment>
<evidence type="ECO:0000313" key="10">
    <source>
        <dbReference type="EMBL" id="TDQ81470.1"/>
    </source>
</evidence>
<dbReference type="Pfam" id="PF00664">
    <property type="entry name" value="ABC_membrane"/>
    <property type="match status" value="1"/>
</dbReference>
<evidence type="ECO:0000259" key="9">
    <source>
        <dbReference type="PROSITE" id="PS50929"/>
    </source>
</evidence>
<dbReference type="PANTHER" id="PTHR24221:SF654">
    <property type="entry name" value="ATP-BINDING CASSETTE SUB-FAMILY B MEMBER 6"/>
    <property type="match status" value="1"/>
</dbReference>
<dbReference type="InterPro" id="IPR017871">
    <property type="entry name" value="ABC_transporter-like_CS"/>
</dbReference>
<dbReference type="OrthoDB" id="5288404at2"/>
<gene>
    <name evidence="10" type="ORF">A8950_2538</name>
</gene>
<dbReference type="GO" id="GO:0016887">
    <property type="term" value="F:ATP hydrolysis activity"/>
    <property type="evidence" value="ECO:0007669"/>
    <property type="project" value="InterPro"/>
</dbReference>
<feature type="transmembrane region" description="Helical" evidence="7">
    <location>
        <begin position="265"/>
        <end position="283"/>
    </location>
</feature>
<dbReference type="EMBL" id="SNYW01000009">
    <property type="protein sequence ID" value="TDQ81470.1"/>
    <property type="molecule type" value="Genomic_DNA"/>
</dbReference>
<keyword evidence="3" id="KW-0547">Nucleotide-binding</keyword>